<name>A0ABX7RBB0_9GAMM</name>
<dbReference type="PANTHER" id="PTHR23150">
    <property type="entry name" value="SULFATASE MODIFYING FACTOR 1, 2"/>
    <property type="match status" value="1"/>
</dbReference>
<feature type="signal peptide" evidence="1">
    <location>
        <begin position="1"/>
        <end position="20"/>
    </location>
</feature>
<keyword evidence="4" id="KW-1185">Reference proteome</keyword>
<evidence type="ECO:0000259" key="2">
    <source>
        <dbReference type="Pfam" id="PF03781"/>
    </source>
</evidence>
<gene>
    <name evidence="3" type="ORF">HIV01_002365</name>
</gene>
<feature type="chain" id="PRO_5045855740" evidence="1">
    <location>
        <begin position="21"/>
        <end position="318"/>
    </location>
</feature>
<dbReference type="InterPro" id="IPR051043">
    <property type="entry name" value="Sulfatase_Mod_Factor_Kinase"/>
</dbReference>
<dbReference type="PANTHER" id="PTHR23150:SF35">
    <property type="entry name" value="BLL6746 PROTEIN"/>
    <property type="match status" value="1"/>
</dbReference>
<dbReference type="EMBL" id="CP071517">
    <property type="protein sequence ID" value="QSX75414.1"/>
    <property type="molecule type" value="Genomic_DNA"/>
</dbReference>
<dbReference type="InterPro" id="IPR005532">
    <property type="entry name" value="SUMF_dom"/>
</dbReference>
<organism evidence="3 4">
    <name type="scientific">Lysobacter arenosi</name>
    <dbReference type="NCBI Taxonomy" id="2795387"/>
    <lineage>
        <taxon>Bacteria</taxon>
        <taxon>Pseudomonadati</taxon>
        <taxon>Pseudomonadota</taxon>
        <taxon>Gammaproteobacteria</taxon>
        <taxon>Lysobacterales</taxon>
        <taxon>Lysobacteraceae</taxon>
        <taxon>Lysobacter</taxon>
    </lineage>
</organism>
<protein>
    <submittedName>
        <fullName evidence="3">Formylglycine-generating enzyme family protein</fullName>
    </submittedName>
</protein>
<feature type="domain" description="Sulfatase-modifying factor enzyme-like" evidence="2">
    <location>
        <begin position="49"/>
        <end position="314"/>
    </location>
</feature>
<reference evidence="3 4" key="1">
    <citation type="submission" date="2021-02" db="EMBL/GenBank/DDBJ databases">
        <title>Lysobacter arenosi sp. nov., isolated from soil of gangwondo yeongwol, south Korea.</title>
        <authorList>
            <person name="Kim K.R."/>
            <person name="Kim K.H."/>
            <person name="Jeon C.O."/>
        </authorList>
    </citation>
    <scope>NUCLEOTIDE SEQUENCE [LARGE SCALE GENOMIC DNA]</scope>
    <source>
        <strain evidence="3 4">R7</strain>
    </source>
</reference>
<dbReference type="InterPro" id="IPR042095">
    <property type="entry name" value="SUMF_sf"/>
</dbReference>
<dbReference type="Proteomes" id="UP000663400">
    <property type="component" value="Chromosome"/>
</dbReference>
<evidence type="ECO:0000313" key="3">
    <source>
        <dbReference type="EMBL" id="QSX75414.1"/>
    </source>
</evidence>
<dbReference type="Gene3D" id="3.90.1580.10">
    <property type="entry name" value="paralog of FGE (formylglycine-generating enzyme)"/>
    <property type="match status" value="1"/>
</dbReference>
<dbReference type="RefSeq" id="WP_200604656.1">
    <property type="nucleotide sequence ID" value="NZ_CP071517.1"/>
</dbReference>
<dbReference type="SUPFAM" id="SSF56436">
    <property type="entry name" value="C-type lectin-like"/>
    <property type="match status" value="1"/>
</dbReference>
<accession>A0ABX7RBB0</accession>
<evidence type="ECO:0000313" key="4">
    <source>
        <dbReference type="Proteomes" id="UP000663400"/>
    </source>
</evidence>
<proteinExistence type="predicted"/>
<sequence length="318" mass="34761">MRKKAWCFILLQLFIAAAVAAPPLTTKEAVIDAMRRGEAGVTFQECAQCPVMVIVPRGRFQMGSPDSEPGRGKDESPLHQVSIDYTLAVSIYEVTLAQYRDFTVASKRAVGGDCITDRVKVGDWQPNATTTYLDPGFSQEPNHPVVCVSWEDAQAYVDWINVQTGGAYRLPTEAEWEYLARTGSQHAYPWGDSADDGCKDANNADANFAKKYPDAEVAHCDDGSPNTAPVGRYRPNAFGLYDVMGNVNEWTLDCGAPDYLHAPTDGSAQLARGCDRRVTRGGSWGTTAKDTRSANRMRYSAGARDDSIGFRLVRVGAE</sequence>
<dbReference type="Pfam" id="PF03781">
    <property type="entry name" value="FGE-sulfatase"/>
    <property type="match status" value="1"/>
</dbReference>
<keyword evidence="1" id="KW-0732">Signal</keyword>
<dbReference type="InterPro" id="IPR016187">
    <property type="entry name" value="CTDL_fold"/>
</dbReference>
<evidence type="ECO:0000256" key="1">
    <source>
        <dbReference type="SAM" id="SignalP"/>
    </source>
</evidence>